<dbReference type="EMBL" id="LTBA01000008">
    <property type="protein sequence ID" value="KYH34947.1"/>
    <property type="molecule type" value="Genomic_DNA"/>
</dbReference>
<reference evidence="1 2" key="1">
    <citation type="submission" date="2016-02" db="EMBL/GenBank/DDBJ databases">
        <title>Genome sequence of Clostridium tepidiprofundi DSM 19306.</title>
        <authorList>
            <person name="Poehlein A."/>
            <person name="Daniel R."/>
        </authorList>
    </citation>
    <scope>NUCLEOTIDE SEQUENCE [LARGE SCALE GENOMIC DNA]</scope>
    <source>
        <strain evidence="1 2">DSM 19306</strain>
    </source>
</reference>
<keyword evidence="2" id="KW-1185">Reference proteome</keyword>
<dbReference type="Proteomes" id="UP000075531">
    <property type="component" value="Unassembled WGS sequence"/>
</dbReference>
<dbReference type="NCBIfam" id="TIGR02855">
    <property type="entry name" value="spore_yabG"/>
    <property type="match status" value="1"/>
</dbReference>
<dbReference type="RefSeq" id="WP_066823756.1">
    <property type="nucleotide sequence ID" value="NZ_LTBA01000008.1"/>
</dbReference>
<gene>
    <name evidence="1" type="primary">yabG</name>
    <name evidence="1" type="ORF">CLTEP_11110</name>
</gene>
<dbReference type="EC" id="3.4.-.-" evidence="1"/>
<organism evidence="1 2">
    <name type="scientific">Clostridium tepidiprofundi DSM 19306</name>
    <dbReference type="NCBI Taxonomy" id="1121338"/>
    <lineage>
        <taxon>Bacteria</taxon>
        <taxon>Bacillati</taxon>
        <taxon>Bacillota</taxon>
        <taxon>Clostridia</taxon>
        <taxon>Eubacteriales</taxon>
        <taxon>Clostridiaceae</taxon>
        <taxon>Clostridium</taxon>
    </lineage>
</organism>
<proteinExistence type="predicted"/>
<comment type="caution">
    <text evidence="1">The sequence shown here is derived from an EMBL/GenBank/DDBJ whole genome shotgun (WGS) entry which is preliminary data.</text>
</comment>
<keyword evidence="1" id="KW-0645">Protease</keyword>
<evidence type="ECO:0000313" key="2">
    <source>
        <dbReference type="Proteomes" id="UP000075531"/>
    </source>
</evidence>
<dbReference type="PIRSF" id="PIRSF011575">
    <property type="entry name" value="YabG"/>
    <property type="match status" value="1"/>
</dbReference>
<dbReference type="PATRIC" id="fig|1121338.3.peg.1147"/>
<name>A0A151B5L8_9CLOT</name>
<sequence>MKVGDFVVRRSYGEDITFKIIGIKENESGEQVYILKGVNLRIEADAPLDDLEIVSNYYLGKMDKIFNENATRCIKKILRQREKEYLVYSDLLKKSKIMRKNKNFKKNVNQEFDEKMFFGRPGKVLHIDGDKEYLEVCLKTYRELSINVVGKVVPENRQPEIIVELVKEYRPDIVVLTGHDGMIRNAKNYIDIDNYRNSKYFVESVIQLRQYEPDYDDLVIFAGACQSCYEAILDAGANFASSPNRVLIHCLDPVLVCEKIAYTNIDKVVSIKDVIYNTITGTKGIGGMQTRGKYREGFPKSLYIK</sequence>
<dbReference type="InterPro" id="IPR008764">
    <property type="entry name" value="Peptidase_U57"/>
</dbReference>
<dbReference type="GO" id="GO:0006508">
    <property type="term" value="P:proteolysis"/>
    <property type="evidence" value="ECO:0007669"/>
    <property type="project" value="UniProtKB-KW"/>
</dbReference>
<dbReference type="Pfam" id="PF05582">
    <property type="entry name" value="Peptidase_U57"/>
    <property type="match status" value="1"/>
</dbReference>
<dbReference type="AlphaFoldDB" id="A0A151B5L8"/>
<keyword evidence="1" id="KW-0378">Hydrolase</keyword>
<dbReference type="OrthoDB" id="9785306at2"/>
<protein>
    <submittedName>
        <fullName evidence="1">Sporulation-specific protease YabG</fullName>
        <ecNumber evidence="1">3.4.-.-</ecNumber>
    </submittedName>
</protein>
<evidence type="ECO:0000313" key="1">
    <source>
        <dbReference type="EMBL" id="KYH34947.1"/>
    </source>
</evidence>
<dbReference type="GO" id="GO:0008233">
    <property type="term" value="F:peptidase activity"/>
    <property type="evidence" value="ECO:0007669"/>
    <property type="project" value="UniProtKB-KW"/>
</dbReference>
<accession>A0A151B5L8</accession>
<dbReference type="STRING" id="1121338.CLTEP_11110"/>